<name>A0A077EIB9_9FLAO</name>
<proteinExistence type="predicted"/>
<dbReference type="HOGENOM" id="CLU_036786_1_0_10"/>
<reference evidence="3" key="1">
    <citation type="journal article" date="2013" name="Lancet">
        <title>First case of E anophelis outbreak in an intensive-care unit.</title>
        <authorList>
            <person name="Teo J."/>
            <person name="Tan S.Y."/>
            <person name="Tay M."/>
            <person name="Ding Y."/>
            <person name="Kjelleberg S."/>
            <person name="Givskov M."/>
            <person name="Lin R.T."/>
            <person name="Yang L."/>
        </authorList>
    </citation>
    <scope>NUCLEOTIDE SEQUENCE [LARGE SCALE GENOMIC DNA]</scope>
    <source>
        <strain evidence="3">NUHP1</strain>
    </source>
</reference>
<keyword evidence="1" id="KW-0812">Transmembrane</keyword>
<sequence>MNKTLKLYLIIFAVVIGLLAVLQMNKKPLIDWRKTYSVIDKKPFDLYIFNQESNQLFNKKLKKIGLSPYRYYSNDSLQRPHNILIIERELDKQSWIKILKQAKRGSDVMVVSENIPYDLRDTLNLTTRLLSSDTLNYLTFTDKNRKGSIKLNRLPNGNVIPMIDIKTTEILGSNLLKGRNDPYANFVKVKTGKGNIFIHTEPLVLTNYYLLQKGNEKYVEEMFSYLPKDRDTLWFMEEQNLQSISPLRFILRNPPLRYAWYIFLVGFLVFIIFHAKRKQRVIPIIKPLENTSVEFVRSIGNLYLNEGDAKDMMQKKATYFLNKVRTDLLIDTSVIDDVFVNRLQLKTGKPKELIEQAVVLMQRSNNPSSKITEQDLIKLNEILDKIYK</sequence>
<dbReference type="STRING" id="1338011.BD94_3611"/>
<dbReference type="RefSeq" id="WP_024565646.1">
    <property type="nucleotide sequence ID" value="NZ_CP007547.1"/>
</dbReference>
<feature type="transmembrane region" description="Helical" evidence="1">
    <location>
        <begin position="7"/>
        <end position="24"/>
    </location>
</feature>
<feature type="transmembrane region" description="Helical" evidence="1">
    <location>
        <begin position="258"/>
        <end position="275"/>
    </location>
</feature>
<dbReference type="Pfam" id="PF14258">
    <property type="entry name" value="DUF4350"/>
    <property type="match status" value="1"/>
</dbReference>
<keyword evidence="1" id="KW-1133">Transmembrane helix</keyword>
<gene>
    <name evidence="3" type="ORF">BD94_3611</name>
</gene>
<evidence type="ECO:0000259" key="2">
    <source>
        <dbReference type="Pfam" id="PF14258"/>
    </source>
</evidence>
<evidence type="ECO:0000256" key="1">
    <source>
        <dbReference type="SAM" id="Phobius"/>
    </source>
</evidence>
<dbReference type="InterPro" id="IPR025646">
    <property type="entry name" value="DUF4350"/>
</dbReference>
<dbReference type="KEGG" id="eao:BD94_3611"/>
<keyword evidence="1" id="KW-0472">Membrane</keyword>
<feature type="domain" description="DUF4350" evidence="2">
    <location>
        <begin position="77"/>
        <end position="221"/>
    </location>
</feature>
<reference evidence="3" key="2">
    <citation type="journal article" date="2015" name="Genome Biol. Evol.">
        <title>Complete Genome Sequence and Transcriptomic Analysis of the Novel Pathogen Elizabethkingia anophelis in Response to Oxidative Stress.</title>
        <authorList>
            <person name="Li Y."/>
            <person name="Liu Y."/>
            <person name="Chew S.C."/>
            <person name="Tay M."/>
            <person name="Salido M.M."/>
            <person name="Teo J."/>
            <person name="Lauro F.M."/>
            <person name="Givskov M."/>
            <person name="Yang L."/>
        </authorList>
    </citation>
    <scope>NUCLEOTIDE SEQUENCE</scope>
    <source>
        <strain evidence="3">NUHP1</strain>
    </source>
</reference>
<evidence type="ECO:0000313" key="3">
    <source>
        <dbReference type="EMBL" id="AIL47386.1"/>
    </source>
</evidence>
<dbReference type="eggNOG" id="ENOG502Z8TX">
    <property type="taxonomic scope" value="Bacteria"/>
</dbReference>
<dbReference type="EMBL" id="CP007547">
    <property type="protein sequence ID" value="AIL47386.1"/>
    <property type="molecule type" value="Genomic_DNA"/>
</dbReference>
<accession>A0A077EIB9</accession>
<dbReference type="AlphaFoldDB" id="A0A077EIB9"/>
<dbReference type="Proteomes" id="UP000028933">
    <property type="component" value="Chromosome"/>
</dbReference>
<evidence type="ECO:0000313" key="4">
    <source>
        <dbReference type="Proteomes" id="UP000028933"/>
    </source>
</evidence>
<organism evidence="3 4">
    <name type="scientific">Elizabethkingia anophelis NUHP1</name>
    <dbReference type="NCBI Taxonomy" id="1338011"/>
    <lineage>
        <taxon>Bacteria</taxon>
        <taxon>Pseudomonadati</taxon>
        <taxon>Bacteroidota</taxon>
        <taxon>Flavobacteriia</taxon>
        <taxon>Flavobacteriales</taxon>
        <taxon>Weeksellaceae</taxon>
        <taxon>Elizabethkingia</taxon>
    </lineage>
</organism>
<protein>
    <recommendedName>
        <fullName evidence="2">DUF4350 domain-containing protein</fullName>
    </recommendedName>
</protein>